<comment type="subcellular location">
    <subcellularLocation>
        <location evidence="1">Cytoplasm</location>
        <location evidence="1">Cytoskeleton</location>
        <location evidence="1">Microtubule organizing center</location>
    </subcellularLocation>
</comment>
<accession>L8GZR1</accession>
<name>L8GZR1_ACACF</name>
<dbReference type="EMBL" id="KB007952">
    <property type="protein sequence ID" value="ELR18485.1"/>
    <property type="molecule type" value="Genomic_DNA"/>
</dbReference>
<dbReference type="InterPro" id="IPR022214">
    <property type="entry name" value="MZT1"/>
</dbReference>
<proteinExistence type="inferred from homology"/>
<keyword evidence="6" id="KW-1185">Reference proteome</keyword>
<dbReference type="Proteomes" id="UP000011083">
    <property type="component" value="Unassembled WGS sequence"/>
</dbReference>
<protein>
    <recommendedName>
        <fullName evidence="7">Mitotic-spindle organizing protein 1</fullName>
    </recommendedName>
</protein>
<dbReference type="VEuPathDB" id="AmoebaDB:ACA1_045050"/>
<dbReference type="RefSeq" id="XP_004340522.1">
    <property type="nucleotide sequence ID" value="XM_004340474.1"/>
</dbReference>
<evidence type="ECO:0000256" key="1">
    <source>
        <dbReference type="ARBA" id="ARBA00004267"/>
    </source>
</evidence>
<dbReference type="OMA" id="LSICVGM"/>
<dbReference type="GO" id="GO:0051415">
    <property type="term" value="P:microtubule nucleation by interphase microtubule organizing center"/>
    <property type="evidence" value="ECO:0007669"/>
    <property type="project" value="TreeGrafter"/>
</dbReference>
<dbReference type="AlphaFoldDB" id="L8GZR1"/>
<evidence type="ECO:0000256" key="4">
    <source>
        <dbReference type="ARBA" id="ARBA00023212"/>
    </source>
</evidence>
<reference evidence="5 6" key="1">
    <citation type="journal article" date="2013" name="Genome Biol.">
        <title>Genome of Acanthamoeba castellanii highlights extensive lateral gene transfer and early evolution of tyrosine kinase signaling.</title>
        <authorList>
            <person name="Clarke M."/>
            <person name="Lohan A.J."/>
            <person name="Liu B."/>
            <person name="Lagkouvardos I."/>
            <person name="Roy S."/>
            <person name="Zafar N."/>
            <person name="Bertelli C."/>
            <person name="Schilde C."/>
            <person name="Kianianmomeni A."/>
            <person name="Burglin T.R."/>
            <person name="Frech C."/>
            <person name="Turcotte B."/>
            <person name="Kopec K.O."/>
            <person name="Synnott J.M."/>
            <person name="Choo C."/>
            <person name="Paponov I."/>
            <person name="Finkler A."/>
            <person name="Soon Heng Tan C."/>
            <person name="Hutchins A.P."/>
            <person name="Weinmeier T."/>
            <person name="Rattei T."/>
            <person name="Chu J.S."/>
            <person name="Gimenez G."/>
            <person name="Irimia M."/>
            <person name="Rigden D.J."/>
            <person name="Fitzpatrick D.A."/>
            <person name="Lorenzo-Morales J."/>
            <person name="Bateman A."/>
            <person name="Chiu C.H."/>
            <person name="Tang P."/>
            <person name="Hegemann P."/>
            <person name="Fromm H."/>
            <person name="Raoult D."/>
            <person name="Greub G."/>
            <person name="Miranda-Saavedra D."/>
            <person name="Chen N."/>
            <person name="Nash P."/>
            <person name="Ginger M.L."/>
            <person name="Horn M."/>
            <person name="Schaap P."/>
            <person name="Caler L."/>
            <person name="Loftus B."/>
        </authorList>
    </citation>
    <scope>NUCLEOTIDE SEQUENCE [LARGE SCALE GENOMIC DNA]</scope>
    <source>
        <strain evidence="5 6">Neff</strain>
    </source>
</reference>
<sequence length="67" mass="7109">MNAKPTQARETLDALHEVSRMLNTGLDKETLGLLVALCEAGVNPEALAHGIRELHRTGEGGSGTTKQ</sequence>
<evidence type="ECO:0000313" key="6">
    <source>
        <dbReference type="Proteomes" id="UP000011083"/>
    </source>
</evidence>
<dbReference type="GO" id="GO:0031021">
    <property type="term" value="C:interphase microtubule organizing center"/>
    <property type="evidence" value="ECO:0007669"/>
    <property type="project" value="TreeGrafter"/>
</dbReference>
<dbReference type="GO" id="GO:0033566">
    <property type="term" value="P:gamma-tubulin complex localization"/>
    <property type="evidence" value="ECO:0007669"/>
    <property type="project" value="InterPro"/>
</dbReference>
<comment type="similarity">
    <text evidence="2">Belongs to the MOZART1 family.</text>
</comment>
<dbReference type="GO" id="GO:0090307">
    <property type="term" value="P:mitotic spindle assembly"/>
    <property type="evidence" value="ECO:0007669"/>
    <property type="project" value="TreeGrafter"/>
</dbReference>
<dbReference type="Pfam" id="PF12554">
    <property type="entry name" value="MOZART1"/>
    <property type="match status" value="1"/>
</dbReference>
<dbReference type="GO" id="GO:0005819">
    <property type="term" value="C:spindle"/>
    <property type="evidence" value="ECO:0007669"/>
    <property type="project" value="TreeGrafter"/>
</dbReference>
<evidence type="ECO:0000313" key="5">
    <source>
        <dbReference type="EMBL" id="ELR18485.1"/>
    </source>
</evidence>
<dbReference type="KEGG" id="acan:ACA1_045050"/>
<dbReference type="PANTHER" id="PTHR28520:SF2">
    <property type="entry name" value="MITOTIC-SPINDLE ORGANIZING PROTEIN 1"/>
    <property type="match status" value="1"/>
</dbReference>
<evidence type="ECO:0000256" key="2">
    <source>
        <dbReference type="ARBA" id="ARBA00011015"/>
    </source>
</evidence>
<evidence type="ECO:0000256" key="3">
    <source>
        <dbReference type="ARBA" id="ARBA00022490"/>
    </source>
</evidence>
<dbReference type="GO" id="GO:0000931">
    <property type="term" value="C:gamma-tubulin ring complex"/>
    <property type="evidence" value="ECO:0007669"/>
    <property type="project" value="InterPro"/>
</dbReference>
<dbReference type="STRING" id="1257118.L8GZR1"/>
<keyword evidence="4" id="KW-0206">Cytoskeleton</keyword>
<dbReference type="GeneID" id="14919256"/>
<keyword evidence="3" id="KW-0963">Cytoplasm</keyword>
<gene>
    <name evidence="5" type="ORF">ACA1_045050</name>
</gene>
<evidence type="ECO:0008006" key="7">
    <source>
        <dbReference type="Google" id="ProtNLM"/>
    </source>
</evidence>
<dbReference type="PANTHER" id="PTHR28520">
    <property type="entry name" value="MITOTIC-SPINDLE ORGANIZING PROTEIN 1"/>
    <property type="match status" value="1"/>
</dbReference>
<organism evidence="5 6">
    <name type="scientific">Acanthamoeba castellanii (strain ATCC 30010 / Neff)</name>
    <dbReference type="NCBI Taxonomy" id="1257118"/>
    <lineage>
        <taxon>Eukaryota</taxon>
        <taxon>Amoebozoa</taxon>
        <taxon>Discosea</taxon>
        <taxon>Longamoebia</taxon>
        <taxon>Centramoebida</taxon>
        <taxon>Acanthamoebidae</taxon>
        <taxon>Acanthamoeba</taxon>
    </lineage>
</organism>
<dbReference type="OrthoDB" id="48571at2759"/>